<evidence type="ECO:0000256" key="5">
    <source>
        <dbReference type="ARBA" id="ARBA00022801"/>
    </source>
</evidence>
<dbReference type="Pfam" id="PF01431">
    <property type="entry name" value="Peptidase_M13"/>
    <property type="match status" value="1"/>
</dbReference>
<keyword evidence="5" id="KW-0378">Hydrolase</keyword>
<dbReference type="GO" id="GO:0046872">
    <property type="term" value="F:metal ion binding"/>
    <property type="evidence" value="ECO:0007669"/>
    <property type="project" value="UniProtKB-KW"/>
</dbReference>
<dbReference type="Proteomes" id="UP000181917">
    <property type="component" value="Unassembled WGS sequence"/>
</dbReference>
<accession>A0A1H1GHF4</accession>
<dbReference type="PANTHER" id="PTHR11733:SF167">
    <property type="entry name" value="FI17812P1-RELATED"/>
    <property type="match status" value="1"/>
</dbReference>
<protein>
    <submittedName>
        <fullName evidence="10">Endothelin-converting enzyme Metallo peptidase. MEROPS family M13</fullName>
    </submittedName>
</protein>
<dbReference type="InterPro" id="IPR024079">
    <property type="entry name" value="MetalloPept_cat_dom_sf"/>
</dbReference>
<dbReference type="RefSeq" id="WP_418202226.1">
    <property type="nucleotide sequence ID" value="NZ_CP018863.1"/>
</dbReference>
<dbReference type="GO" id="GO:0004222">
    <property type="term" value="F:metalloendopeptidase activity"/>
    <property type="evidence" value="ECO:0007669"/>
    <property type="project" value="InterPro"/>
</dbReference>
<keyword evidence="11" id="KW-1185">Reference proteome</keyword>
<keyword evidence="6" id="KW-0862">Zinc</keyword>
<evidence type="ECO:0000259" key="8">
    <source>
        <dbReference type="Pfam" id="PF01431"/>
    </source>
</evidence>
<evidence type="ECO:0000256" key="7">
    <source>
        <dbReference type="ARBA" id="ARBA00023049"/>
    </source>
</evidence>
<sequence length="657" mass="73236">MSAVRYERKFALVHSGIALTHVDPAVRPQDDLFRHVNGKWLSETVIRADRPLEGSFTALRDASEAAVREIVEESAASPDPQSPAGKIGLLYSGFMDTDTIESKKFAPVQPQLDAIDAVSDRDGLLALLPEFTRNGAAFPLAFFVNNDAGDPTRYLVYLYQSGLGLPDEAYYRDADFADIRTAYHAYAVRLLQLAGFDAGEADEAISLEHKLAAGHMDKVSCRDPQKTYNPRTVGELSESLPWIRPWLAGLGAEGKDVSEVVVCQPDFVKTLGSLLEDEPLEVWKSWFRLQALTAAAPYLHAEAVDTHFSFYGKTLSGIPELKERWRRGVAFVEGALGEAIGREYVDRHFPPAHKQRMEELVGNLIEAYQQSITSLSWLSAETIERALEKLAAFRTKIGYPTKWIDYSGFAAGKDVWQNVLEANAFEVRRNLAKLEGPIDAEEWHMTPQTVNAYYMPTMNEIVFPAAILQPPFFDADADMAANYGAIGAVIGHEIGHGFDDMGSQYDGTGALRNWWTDGDRKAFEQLTSRLVDQFSVLSPEEAPGSTVNGELTLGENIGDLGGLIIAFKAYRLSLNGEPTPEIDGLSGDQRFFYSWAECWRQKIRPEESVRRLTIDPHSPNEFRCNQIVRNMVEFHDAFSVSEGDGLWLAPSERVRIW</sequence>
<evidence type="ECO:0000256" key="3">
    <source>
        <dbReference type="ARBA" id="ARBA00022670"/>
    </source>
</evidence>
<dbReference type="InterPro" id="IPR018497">
    <property type="entry name" value="Peptidase_M13_C"/>
</dbReference>
<evidence type="ECO:0000256" key="1">
    <source>
        <dbReference type="ARBA" id="ARBA00001947"/>
    </source>
</evidence>
<evidence type="ECO:0000256" key="2">
    <source>
        <dbReference type="ARBA" id="ARBA00007357"/>
    </source>
</evidence>
<dbReference type="PANTHER" id="PTHR11733">
    <property type="entry name" value="ZINC METALLOPROTEASE FAMILY M13 NEPRILYSIN-RELATED"/>
    <property type="match status" value="1"/>
</dbReference>
<dbReference type="InterPro" id="IPR000718">
    <property type="entry name" value="Peptidase_M13"/>
</dbReference>
<reference evidence="10 11" key="1">
    <citation type="submission" date="2016-10" db="EMBL/GenBank/DDBJ databases">
        <authorList>
            <person name="de Groot N.N."/>
        </authorList>
    </citation>
    <scope>NUCLEOTIDE SEQUENCE [LARGE SCALE GENOMIC DNA]</scope>
    <source>
        <strain evidence="10 11">DSM 20117</strain>
    </source>
</reference>
<dbReference type="InterPro" id="IPR008753">
    <property type="entry name" value="Peptidase_M13_N"/>
</dbReference>
<dbReference type="GO" id="GO:0005886">
    <property type="term" value="C:plasma membrane"/>
    <property type="evidence" value="ECO:0007669"/>
    <property type="project" value="TreeGrafter"/>
</dbReference>
<name>A0A1H1GHF4_9MICC</name>
<dbReference type="Gene3D" id="1.10.1380.10">
    <property type="entry name" value="Neutral endopeptidase , domain2"/>
    <property type="match status" value="1"/>
</dbReference>
<dbReference type="PRINTS" id="PR00786">
    <property type="entry name" value="NEPRILYSIN"/>
</dbReference>
<evidence type="ECO:0000259" key="9">
    <source>
        <dbReference type="Pfam" id="PF05649"/>
    </source>
</evidence>
<keyword evidence="4" id="KW-0479">Metal-binding</keyword>
<dbReference type="GO" id="GO:0016485">
    <property type="term" value="P:protein processing"/>
    <property type="evidence" value="ECO:0007669"/>
    <property type="project" value="TreeGrafter"/>
</dbReference>
<keyword evidence="7" id="KW-0482">Metalloprotease</keyword>
<dbReference type="STRING" id="37928.SAMN04489742_4087"/>
<feature type="domain" description="Peptidase M13 N-terminal" evidence="9">
    <location>
        <begin position="28"/>
        <end position="400"/>
    </location>
</feature>
<dbReference type="Gene3D" id="3.40.390.10">
    <property type="entry name" value="Collagenase (Catalytic Domain)"/>
    <property type="match status" value="1"/>
</dbReference>
<dbReference type="SUPFAM" id="SSF55486">
    <property type="entry name" value="Metalloproteases ('zincins'), catalytic domain"/>
    <property type="match status" value="1"/>
</dbReference>
<comment type="similarity">
    <text evidence="2">Belongs to the peptidase M13 family.</text>
</comment>
<evidence type="ECO:0000256" key="6">
    <source>
        <dbReference type="ARBA" id="ARBA00022833"/>
    </source>
</evidence>
<proteinExistence type="inferred from homology"/>
<organism evidence="10 11">
    <name type="scientific">Crystallibacter crystallopoietes</name>
    <dbReference type="NCBI Taxonomy" id="37928"/>
    <lineage>
        <taxon>Bacteria</taxon>
        <taxon>Bacillati</taxon>
        <taxon>Actinomycetota</taxon>
        <taxon>Actinomycetes</taxon>
        <taxon>Micrococcales</taxon>
        <taxon>Micrococcaceae</taxon>
        <taxon>Crystallibacter</taxon>
    </lineage>
</organism>
<evidence type="ECO:0000313" key="10">
    <source>
        <dbReference type="EMBL" id="SDR12640.1"/>
    </source>
</evidence>
<comment type="cofactor">
    <cofactor evidence="1">
        <name>Zn(2+)</name>
        <dbReference type="ChEBI" id="CHEBI:29105"/>
    </cofactor>
</comment>
<keyword evidence="3" id="KW-0645">Protease</keyword>
<dbReference type="InterPro" id="IPR042089">
    <property type="entry name" value="Peptidase_M13_dom_2"/>
</dbReference>
<dbReference type="AlphaFoldDB" id="A0A1H1GHF4"/>
<evidence type="ECO:0000313" key="11">
    <source>
        <dbReference type="Proteomes" id="UP000181917"/>
    </source>
</evidence>
<dbReference type="PROSITE" id="PS51885">
    <property type="entry name" value="NEPRILYSIN"/>
    <property type="match status" value="1"/>
</dbReference>
<evidence type="ECO:0000256" key="4">
    <source>
        <dbReference type="ARBA" id="ARBA00022723"/>
    </source>
</evidence>
<gene>
    <name evidence="10" type="ORF">SAMN04489742_4087</name>
</gene>
<feature type="domain" description="Peptidase M13 C-terminal" evidence="8">
    <location>
        <begin position="451"/>
        <end position="654"/>
    </location>
</feature>
<dbReference type="Pfam" id="PF05649">
    <property type="entry name" value="Peptidase_M13_N"/>
    <property type="match status" value="1"/>
</dbReference>
<dbReference type="CDD" id="cd08662">
    <property type="entry name" value="M13"/>
    <property type="match status" value="1"/>
</dbReference>
<dbReference type="EMBL" id="FNKH01000002">
    <property type="protein sequence ID" value="SDR12640.1"/>
    <property type="molecule type" value="Genomic_DNA"/>
</dbReference>